<feature type="transmembrane region" description="Helical" evidence="1">
    <location>
        <begin position="100"/>
        <end position="118"/>
    </location>
</feature>
<protein>
    <submittedName>
        <fullName evidence="2">QueT transporter family protein</fullName>
    </submittedName>
</protein>
<gene>
    <name evidence="2" type="ORF">H9798_05990</name>
</gene>
<evidence type="ECO:0000313" key="2">
    <source>
        <dbReference type="EMBL" id="HJA06685.1"/>
    </source>
</evidence>
<feature type="transmembrane region" description="Helical" evidence="1">
    <location>
        <begin position="7"/>
        <end position="34"/>
    </location>
</feature>
<keyword evidence="1" id="KW-0812">Transmembrane</keyword>
<evidence type="ECO:0000256" key="1">
    <source>
        <dbReference type="SAM" id="Phobius"/>
    </source>
</evidence>
<sequence length="168" mass="17968">MNVFKHINVLFMAQAAMIAAIYVVVTLVVAPFAYGEVQVRISEALTILPVFTPAAVPGVFLGCLISNILGGCILPDIIFGSLATLIGAVFTRTLRNKSKYLAPLPPIIANMLIVPFVLRYGYMVPLSIPFMMLTVGVGEVISCGVLGLILHAALSKYKGILFSRAARS</sequence>
<reference evidence="2" key="2">
    <citation type="submission" date="2021-04" db="EMBL/GenBank/DDBJ databases">
        <authorList>
            <person name="Gilroy R."/>
        </authorList>
    </citation>
    <scope>NUCLEOTIDE SEQUENCE</scope>
    <source>
        <strain evidence="2">ChiSjej2B20-11307</strain>
    </source>
</reference>
<dbReference type="InterPro" id="IPR010387">
    <property type="entry name" value="QueT"/>
</dbReference>
<dbReference type="PANTHER" id="PTHR40044:SF1">
    <property type="entry name" value="INTEGRAL MEMBRANE PROTEIN"/>
    <property type="match status" value="1"/>
</dbReference>
<feature type="transmembrane region" description="Helical" evidence="1">
    <location>
        <begin position="54"/>
        <end position="79"/>
    </location>
</feature>
<reference evidence="2" key="1">
    <citation type="journal article" date="2021" name="PeerJ">
        <title>Extensive microbial diversity within the chicken gut microbiome revealed by metagenomics and culture.</title>
        <authorList>
            <person name="Gilroy R."/>
            <person name="Ravi A."/>
            <person name="Getino M."/>
            <person name="Pursley I."/>
            <person name="Horton D.L."/>
            <person name="Alikhan N.F."/>
            <person name="Baker D."/>
            <person name="Gharbi K."/>
            <person name="Hall N."/>
            <person name="Watson M."/>
            <person name="Adriaenssens E.M."/>
            <person name="Foster-Nyarko E."/>
            <person name="Jarju S."/>
            <person name="Secka A."/>
            <person name="Antonio M."/>
            <person name="Oren A."/>
            <person name="Chaudhuri R.R."/>
            <person name="La Ragione R."/>
            <person name="Hildebrand F."/>
            <person name="Pallen M.J."/>
        </authorList>
    </citation>
    <scope>NUCLEOTIDE SEQUENCE</scope>
    <source>
        <strain evidence="2">ChiSjej2B20-11307</strain>
    </source>
</reference>
<dbReference type="PANTHER" id="PTHR40044">
    <property type="entry name" value="INTEGRAL MEMBRANE PROTEIN-RELATED"/>
    <property type="match status" value="1"/>
</dbReference>
<accession>A0A9D2HAT4</accession>
<keyword evidence="1" id="KW-0472">Membrane</keyword>
<organism evidence="2 3">
    <name type="scientific">Candidatus Mediterraneibacter pullicola</name>
    <dbReference type="NCBI Taxonomy" id="2838682"/>
    <lineage>
        <taxon>Bacteria</taxon>
        <taxon>Bacillati</taxon>
        <taxon>Bacillota</taxon>
        <taxon>Clostridia</taxon>
        <taxon>Lachnospirales</taxon>
        <taxon>Lachnospiraceae</taxon>
        <taxon>Mediterraneibacter</taxon>
    </lineage>
</organism>
<dbReference type="Proteomes" id="UP000824223">
    <property type="component" value="Unassembled WGS sequence"/>
</dbReference>
<proteinExistence type="predicted"/>
<dbReference type="AlphaFoldDB" id="A0A9D2HAT4"/>
<dbReference type="Pfam" id="PF06177">
    <property type="entry name" value="QueT"/>
    <property type="match status" value="1"/>
</dbReference>
<comment type="caution">
    <text evidence="2">The sequence shown here is derived from an EMBL/GenBank/DDBJ whole genome shotgun (WGS) entry which is preliminary data.</text>
</comment>
<evidence type="ECO:0000313" key="3">
    <source>
        <dbReference type="Proteomes" id="UP000824223"/>
    </source>
</evidence>
<dbReference type="PIRSF" id="PIRSF031501">
    <property type="entry name" value="QueT"/>
    <property type="match status" value="1"/>
</dbReference>
<name>A0A9D2HAT4_9FIRM</name>
<dbReference type="EMBL" id="DXAK01000030">
    <property type="protein sequence ID" value="HJA06685.1"/>
    <property type="molecule type" value="Genomic_DNA"/>
</dbReference>
<feature type="transmembrane region" description="Helical" evidence="1">
    <location>
        <begin position="130"/>
        <end position="154"/>
    </location>
</feature>
<keyword evidence="1" id="KW-1133">Transmembrane helix</keyword>